<accession>A0A4R3MSV5</accession>
<dbReference type="AlphaFoldDB" id="A0A4R3MSV5"/>
<dbReference type="Proteomes" id="UP000294650">
    <property type="component" value="Unassembled WGS sequence"/>
</dbReference>
<protein>
    <submittedName>
        <fullName evidence="1">Uncharacterized protein DUF2757</fullName>
    </submittedName>
</protein>
<evidence type="ECO:0000313" key="1">
    <source>
        <dbReference type="EMBL" id="TCT18161.1"/>
    </source>
</evidence>
<evidence type="ECO:0000313" key="2">
    <source>
        <dbReference type="Proteomes" id="UP000294650"/>
    </source>
</evidence>
<gene>
    <name evidence="1" type="ORF">EDD68_12328</name>
</gene>
<sequence length="76" mass="9087">MAIVYRCHHCHRVVGKLDEPYIEEEQLGLDRLSLEERRELITHLDNGDIEIKTICEFCQDALDRNPFYHELDTFIQ</sequence>
<dbReference type="Pfam" id="PF10955">
    <property type="entry name" value="Fin"/>
    <property type="match status" value="1"/>
</dbReference>
<reference evidence="1 2" key="1">
    <citation type="submission" date="2019-03" db="EMBL/GenBank/DDBJ databases">
        <title>Genomic Encyclopedia of Type Strains, Phase IV (KMG-IV): sequencing the most valuable type-strain genomes for metagenomic binning, comparative biology and taxonomic classification.</title>
        <authorList>
            <person name="Goeker M."/>
        </authorList>
    </citation>
    <scope>NUCLEOTIDE SEQUENCE [LARGE SCALE GENOMIC DNA]</scope>
    <source>
        <strain evidence="1 2">DSM 25894</strain>
    </source>
</reference>
<dbReference type="InterPro" id="IPR020115">
    <property type="entry name" value="Fin"/>
</dbReference>
<proteinExistence type="predicted"/>
<dbReference type="EMBL" id="SMAN01000023">
    <property type="protein sequence ID" value="TCT18161.1"/>
    <property type="molecule type" value="Genomic_DNA"/>
</dbReference>
<organism evidence="1 2">
    <name type="scientific">Melghiribacillus thermohalophilus</name>
    <dbReference type="NCBI Taxonomy" id="1324956"/>
    <lineage>
        <taxon>Bacteria</taxon>
        <taxon>Bacillati</taxon>
        <taxon>Bacillota</taxon>
        <taxon>Bacilli</taxon>
        <taxon>Bacillales</taxon>
        <taxon>Bacillaceae</taxon>
        <taxon>Melghiribacillus</taxon>
    </lineage>
</organism>
<dbReference type="RefSeq" id="WP_132372752.1">
    <property type="nucleotide sequence ID" value="NZ_SMAN01000023.1"/>
</dbReference>
<name>A0A4R3MSV5_9BACI</name>
<keyword evidence="2" id="KW-1185">Reference proteome</keyword>
<dbReference type="GO" id="GO:0010468">
    <property type="term" value="P:regulation of gene expression"/>
    <property type="evidence" value="ECO:0007669"/>
    <property type="project" value="InterPro"/>
</dbReference>
<dbReference type="OrthoDB" id="2084556at2"/>
<comment type="caution">
    <text evidence="1">The sequence shown here is derived from an EMBL/GenBank/DDBJ whole genome shotgun (WGS) entry which is preliminary data.</text>
</comment>